<dbReference type="PANTHER" id="PTHR46696:SF1">
    <property type="entry name" value="CYTOCHROME P450 YJIB-RELATED"/>
    <property type="match status" value="1"/>
</dbReference>
<evidence type="ECO:0000256" key="3">
    <source>
        <dbReference type="ARBA" id="ARBA00022723"/>
    </source>
</evidence>
<evidence type="ECO:0000313" key="7">
    <source>
        <dbReference type="EMBL" id="MFF3573833.1"/>
    </source>
</evidence>
<protein>
    <submittedName>
        <fullName evidence="7">Cytochrome P450</fullName>
    </submittedName>
</protein>
<keyword evidence="4" id="KW-0560">Oxidoreductase</keyword>
<organism evidence="7 8">
    <name type="scientific">Nocardia jiangxiensis</name>
    <dbReference type="NCBI Taxonomy" id="282685"/>
    <lineage>
        <taxon>Bacteria</taxon>
        <taxon>Bacillati</taxon>
        <taxon>Actinomycetota</taxon>
        <taxon>Actinomycetes</taxon>
        <taxon>Mycobacteriales</taxon>
        <taxon>Nocardiaceae</taxon>
        <taxon>Nocardia</taxon>
    </lineage>
</organism>
<dbReference type="InterPro" id="IPR036396">
    <property type="entry name" value="Cyt_P450_sf"/>
</dbReference>
<dbReference type="SUPFAM" id="SSF48264">
    <property type="entry name" value="Cytochrome P450"/>
    <property type="match status" value="1"/>
</dbReference>
<keyword evidence="2" id="KW-0349">Heme</keyword>
<comment type="caution">
    <text evidence="7">The sequence shown here is derived from an EMBL/GenBank/DDBJ whole genome shotgun (WGS) entry which is preliminary data.</text>
</comment>
<evidence type="ECO:0000256" key="2">
    <source>
        <dbReference type="ARBA" id="ARBA00022617"/>
    </source>
</evidence>
<evidence type="ECO:0000256" key="6">
    <source>
        <dbReference type="ARBA" id="ARBA00023033"/>
    </source>
</evidence>
<dbReference type="InterPro" id="IPR001128">
    <property type="entry name" value="Cyt_P450"/>
</dbReference>
<evidence type="ECO:0000256" key="5">
    <source>
        <dbReference type="ARBA" id="ARBA00023004"/>
    </source>
</evidence>
<keyword evidence="5" id="KW-0408">Iron</keyword>
<dbReference type="EMBL" id="JBIAQY010000021">
    <property type="protein sequence ID" value="MFF3573833.1"/>
    <property type="molecule type" value="Genomic_DNA"/>
</dbReference>
<comment type="similarity">
    <text evidence="1">Belongs to the cytochrome P450 family.</text>
</comment>
<evidence type="ECO:0000256" key="4">
    <source>
        <dbReference type="ARBA" id="ARBA00023002"/>
    </source>
</evidence>
<dbReference type="Gene3D" id="1.10.630.10">
    <property type="entry name" value="Cytochrome P450"/>
    <property type="match status" value="1"/>
</dbReference>
<keyword evidence="8" id="KW-1185">Reference proteome</keyword>
<dbReference type="RefSeq" id="WP_051194069.1">
    <property type="nucleotide sequence ID" value="NZ_JBIAQY010000021.1"/>
</dbReference>
<gene>
    <name evidence="7" type="ORF">ACFYXQ_39375</name>
</gene>
<reference evidence="7 8" key="1">
    <citation type="submission" date="2024-10" db="EMBL/GenBank/DDBJ databases">
        <title>The Natural Products Discovery Center: Release of the First 8490 Sequenced Strains for Exploring Actinobacteria Biosynthetic Diversity.</title>
        <authorList>
            <person name="Kalkreuter E."/>
            <person name="Kautsar S.A."/>
            <person name="Yang D."/>
            <person name="Bader C.D."/>
            <person name="Teijaro C.N."/>
            <person name="Fluegel L."/>
            <person name="Davis C.M."/>
            <person name="Simpson J.R."/>
            <person name="Lauterbach L."/>
            <person name="Steele A.D."/>
            <person name="Gui C."/>
            <person name="Meng S."/>
            <person name="Li G."/>
            <person name="Viehrig K."/>
            <person name="Ye F."/>
            <person name="Su P."/>
            <person name="Kiefer A.F."/>
            <person name="Nichols A."/>
            <person name="Cepeda A.J."/>
            <person name="Yan W."/>
            <person name="Fan B."/>
            <person name="Jiang Y."/>
            <person name="Adhikari A."/>
            <person name="Zheng C.-J."/>
            <person name="Schuster L."/>
            <person name="Cowan T.M."/>
            <person name="Smanski M.J."/>
            <person name="Chevrette M.G."/>
            <person name="De Carvalho L.P.S."/>
            <person name="Shen B."/>
        </authorList>
    </citation>
    <scope>NUCLEOTIDE SEQUENCE [LARGE SCALE GENOMIC DNA]</scope>
    <source>
        <strain evidence="7 8">NPDC002593</strain>
    </source>
</reference>
<dbReference type="PANTHER" id="PTHR46696">
    <property type="entry name" value="P450, PUTATIVE (EUROFUNG)-RELATED"/>
    <property type="match status" value="1"/>
</dbReference>
<name>A0ABW6SE42_9NOCA</name>
<keyword evidence="3" id="KW-0479">Metal-binding</keyword>
<dbReference type="PRINTS" id="PR00359">
    <property type="entry name" value="BP450"/>
</dbReference>
<proteinExistence type="inferred from homology"/>
<keyword evidence="6" id="KW-0503">Monooxygenase</keyword>
<sequence length="420" mass="48189">MTDWTSIDNKLLDANWYTTTEYHDVFKVLRDEDPLHWAEDNHYGRHYWVVTRYDDVKWYLLDHQRLSSRWDTRIPKSPKRRTPEERYELGMDVSLGRNDQPIHELYRRPMNKHFSVPAMKKLAAGTEAIVDEIIAEVADLGSCDLVEDIAGELPVRVILRMLGVPEVDWPMLREASWQWLASADPKFMIDGDPVHTALHGQRRLMEYCENLALERRASPQDDFATVIGNMEIDGDKLSLHEMRSYLTILIGGGLETTRNAAAVGLWQFLENPDQRQLLLDDPSLTNSAMEEVVRWVTPGKNRLRIANEDIELHGKTIRAGDWVVAFQASANKDERVFDDPHRLDITRDPSLHLAYGEGIHMCLGRALARLELGTLIPKILRTFPDLETTAEPTWIADNVTTGFTSLPVRYSPRTVATVRN</sequence>
<dbReference type="Pfam" id="PF00067">
    <property type="entry name" value="p450"/>
    <property type="match status" value="1"/>
</dbReference>
<dbReference type="Proteomes" id="UP001601992">
    <property type="component" value="Unassembled WGS sequence"/>
</dbReference>
<evidence type="ECO:0000256" key="1">
    <source>
        <dbReference type="ARBA" id="ARBA00010617"/>
    </source>
</evidence>
<accession>A0ABW6SE42</accession>
<evidence type="ECO:0000313" key="8">
    <source>
        <dbReference type="Proteomes" id="UP001601992"/>
    </source>
</evidence>
<dbReference type="InterPro" id="IPR002397">
    <property type="entry name" value="Cyt_P450_B"/>
</dbReference>